<organism evidence="1 2">
    <name type="scientific">Deinococcus aetherius</name>
    <dbReference type="NCBI Taxonomy" id="200252"/>
    <lineage>
        <taxon>Bacteria</taxon>
        <taxon>Thermotogati</taxon>
        <taxon>Deinococcota</taxon>
        <taxon>Deinococci</taxon>
        <taxon>Deinococcales</taxon>
        <taxon>Deinococcaceae</taxon>
        <taxon>Deinococcus</taxon>
    </lineage>
</organism>
<reference evidence="1" key="1">
    <citation type="submission" date="2022-07" db="EMBL/GenBank/DDBJ databases">
        <title>Complete Genome Sequence of the Radioresistant Bacterium Deinococcus aetherius ST0316, Isolated from the Air Dust collected in Lower Stratosphere above Japan.</title>
        <authorList>
            <person name="Satoh K."/>
            <person name="Hagiwara K."/>
            <person name="Katsumata K."/>
            <person name="Kubo A."/>
            <person name="Yokobori S."/>
            <person name="Yamagishi A."/>
            <person name="Oono Y."/>
            <person name="Narumi I."/>
        </authorList>
    </citation>
    <scope>NUCLEOTIDE SEQUENCE</scope>
    <source>
        <strain evidence="1">ST0316</strain>
        <plasmid evidence="1">pDAETH-4</plasmid>
    </source>
</reference>
<keyword evidence="2" id="KW-1185">Reference proteome</keyword>
<protein>
    <submittedName>
        <fullName evidence="1">Uncharacterized protein</fullName>
    </submittedName>
</protein>
<geneLocation type="plasmid" evidence="1 2">
    <name>pDAETH-4</name>
</geneLocation>
<gene>
    <name evidence="1" type="ORF">DAETH_48560</name>
</gene>
<dbReference type="RefSeq" id="WP_264778934.1">
    <property type="nucleotide sequence ID" value="NZ_AP026564.1"/>
</dbReference>
<keyword evidence="1" id="KW-0614">Plasmid</keyword>
<sequence length="153" mass="16666">MTHDPSRLARLRRLHFLASVHELMAEPCTPERRVRGRRVDRIAEAVRGEHARHAQDGRCELCGGHAHEAVCGECGLGEDRYLAESAAAARRGRRQPFMRAVMSALAGPVEAPGVEELRAAWKAAALAHEADPSPENDALEETAYLAMVRAGGL</sequence>
<proteinExistence type="predicted"/>
<evidence type="ECO:0000313" key="1">
    <source>
        <dbReference type="EMBL" id="BDP44887.1"/>
    </source>
</evidence>
<evidence type="ECO:0000313" key="2">
    <source>
        <dbReference type="Proteomes" id="UP001064971"/>
    </source>
</evidence>
<dbReference type="EMBL" id="AP026564">
    <property type="protein sequence ID" value="BDP44887.1"/>
    <property type="molecule type" value="Genomic_DNA"/>
</dbReference>
<accession>A0ABM8AM08</accession>
<name>A0ABM8AM08_9DEIO</name>
<dbReference type="Proteomes" id="UP001064971">
    <property type="component" value="Plasmid pDAETH-4"/>
</dbReference>